<evidence type="ECO:0000313" key="2">
    <source>
        <dbReference type="Proteomes" id="UP001162060"/>
    </source>
</evidence>
<protein>
    <recommendedName>
        <fullName evidence="3">CBS domain-containing protein</fullName>
    </recommendedName>
</protein>
<organism evidence="1 2">
    <name type="scientific">Peronospora matthiolae</name>
    <dbReference type="NCBI Taxonomy" id="2874970"/>
    <lineage>
        <taxon>Eukaryota</taxon>
        <taxon>Sar</taxon>
        <taxon>Stramenopiles</taxon>
        <taxon>Oomycota</taxon>
        <taxon>Peronosporomycetes</taxon>
        <taxon>Peronosporales</taxon>
        <taxon>Peronosporaceae</taxon>
        <taxon>Peronospora</taxon>
    </lineage>
</organism>
<proteinExistence type="predicted"/>
<dbReference type="PANTHER" id="PTHR12064:SF94">
    <property type="entry name" value="UNEXTENDED PROTEIN"/>
    <property type="match status" value="1"/>
</dbReference>
<sequence length="159" mass="18000">MLKVIYNSGYSRIPVWKKDPNDVVGIVFTKDLIYVDPNENVPLIAFARVFAVAAHRIWLDAELGEVLSVFKMGSTHMALVYDVNNWGLSDPFYELMGFVTLEDIVEEILQSKIMDETDSPKAKKERQNCTDQIGFSDREYSDEDALLLAETQPTFGTAL</sequence>
<gene>
    <name evidence="1" type="ORF">PM001_LOCUS1832</name>
</gene>
<comment type="caution">
    <text evidence="1">The sequence shown here is derived from an EMBL/GenBank/DDBJ whole genome shotgun (WGS) entry which is preliminary data.</text>
</comment>
<dbReference type="InterPro" id="IPR045095">
    <property type="entry name" value="ACDP"/>
</dbReference>
<evidence type="ECO:0000313" key="1">
    <source>
        <dbReference type="EMBL" id="CAK7899239.1"/>
    </source>
</evidence>
<dbReference type="AlphaFoldDB" id="A0AAV1T5M3"/>
<dbReference type="InterPro" id="IPR046342">
    <property type="entry name" value="CBS_dom_sf"/>
</dbReference>
<name>A0AAV1T5M3_9STRA</name>
<dbReference type="EMBL" id="CAKLBY020000016">
    <property type="protein sequence ID" value="CAK7899239.1"/>
    <property type="molecule type" value="Genomic_DNA"/>
</dbReference>
<dbReference type="Gene3D" id="3.10.580.10">
    <property type="entry name" value="CBS-domain"/>
    <property type="match status" value="1"/>
</dbReference>
<dbReference type="SUPFAM" id="SSF54631">
    <property type="entry name" value="CBS-domain pair"/>
    <property type="match status" value="1"/>
</dbReference>
<dbReference type="Proteomes" id="UP001162060">
    <property type="component" value="Unassembled WGS sequence"/>
</dbReference>
<dbReference type="GO" id="GO:0010960">
    <property type="term" value="P:magnesium ion homeostasis"/>
    <property type="evidence" value="ECO:0007669"/>
    <property type="project" value="InterPro"/>
</dbReference>
<evidence type="ECO:0008006" key="3">
    <source>
        <dbReference type="Google" id="ProtNLM"/>
    </source>
</evidence>
<dbReference type="PANTHER" id="PTHR12064">
    <property type="entry name" value="METAL TRANSPORTER CNNM"/>
    <property type="match status" value="1"/>
</dbReference>
<reference evidence="1" key="1">
    <citation type="submission" date="2024-01" db="EMBL/GenBank/DDBJ databases">
        <authorList>
            <person name="Webb A."/>
        </authorList>
    </citation>
    <scope>NUCLEOTIDE SEQUENCE</scope>
    <source>
        <strain evidence="1">Pm1</strain>
    </source>
</reference>
<accession>A0AAV1T5M3</accession>